<accession>A0A381VRZ5</accession>
<reference evidence="1" key="1">
    <citation type="submission" date="2018-05" db="EMBL/GenBank/DDBJ databases">
        <authorList>
            <person name="Lanie J.A."/>
            <person name="Ng W.-L."/>
            <person name="Kazmierczak K.M."/>
            <person name="Andrzejewski T.M."/>
            <person name="Davidsen T.M."/>
            <person name="Wayne K.J."/>
            <person name="Tettelin H."/>
            <person name="Glass J.I."/>
            <person name="Rusch D."/>
            <person name="Podicherti R."/>
            <person name="Tsui H.-C.T."/>
            <person name="Winkler M.E."/>
        </authorList>
    </citation>
    <scope>NUCLEOTIDE SEQUENCE</scope>
</reference>
<organism evidence="1">
    <name type="scientific">marine metagenome</name>
    <dbReference type="NCBI Taxonomy" id="408172"/>
    <lineage>
        <taxon>unclassified sequences</taxon>
        <taxon>metagenomes</taxon>
        <taxon>ecological metagenomes</taxon>
    </lineage>
</organism>
<proteinExistence type="predicted"/>
<dbReference type="PANTHER" id="PTHR17985">
    <property type="entry name" value="SER/THR-RICH PROTEIN T10 IN DGCR REGION"/>
    <property type="match status" value="1"/>
</dbReference>
<sequence length="110" mass="12846">MCTSIILFRKKNLWPVIIGTNRDERLDRKSLFPNRHWKKKYPNIVGGKDLEKNGSWIGVNDFGITAIIHNRKPDKEFVKKKNSRGKIILETLRHSSIKEALKYISSIDKN</sequence>
<dbReference type="EMBL" id="UINC01009616">
    <property type="protein sequence ID" value="SVA43100.1"/>
    <property type="molecule type" value="Genomic_DNA"/>
</dbReference>
<name>A0A381VRZ5_9ZZZZ</name>
<dbReference type="Gene3D" id="3.60.60.10">
    <property type="entry name" value="Penicillin V Acylase, Chain A"/>
    <property type="match status" value="1"/>
</dbReference>
<gene>
    <name evidence="1" type="ORF">METZ01_LOCUS95954</name>
</gene>
<evidence type="ECO:0000313" key="1">
    <source>
        <dbReference type="EMBL" id="SVA43100.1"/>
    </source>
</evidence>
<dbReference type="Pfam" id="PF05742">
    <property type="entry name" value="TANGO2"/>
    <property type="match status" value="1"/>
</dbReference>
<protein>
    <recommendedName>
        <fullName evidence="2">NRDE family protein</fullName>
    </recommendedName>
</protein>
<feature type="non-terminal residue" evidence="1">
    <location>
        <position position="110"/>
    </location>
</feature>
<dbReference type="PANTHER" id="PTHR17985:SF8">
    <property type="entry name" value="TRANSPORT AND GOLGI ORGANIZATION PROTEIN 2 HOMOLOG"/>
    <property type="match status" value="1"/>
</dbReference>
<dbReference type="InterPro" id="IPR008551">
    <property type="entry name" value="TANGO2"/>
</dbReference>
<dbReference type="AlphaFoldDB" id="A0A381VRZ5"/>
<evidence type="ECO:0008006" key="2">
    <source>
        <dbReference type="Google" id="ProtNLM"/>
    </source>
</evidence>